<dbReference type="eggNOG" id="ENOG5032WUG">
    <property type="taxonomic scope" value="Bacteria"/>
</dbReference>
<evidence type="ECO:0000313" key="3">
    <source>
        <dbReference type="EMBL" id="ACV37621.1"/>
    </source>
</evidence>
<keyword evidence="2" id="KW-0812">Transmembrane</keyword>
<evidence type="ECO:0000256" key="1">
    <source>
        <dbReference type="SAM" id="MobiDB-lite"/>
    </source>
</evidence>
<dbReference type="STRING" id="522306.CAP2UW1_4385"/>
<feature type="transmembrane region" description="Helical" evidence="2">
    <location>
        <begin position="168"/>
        <end position="189"/>
    </location>
</feature>
<dbReference type="HOGENOM" id="CLU_093864_0_0_4"/>
<evidence type="ECO:0000256" key="2">
    <source>
        <dbReference type="SAM" id="Phobius"/>
    </source>
</evidence>
<keyword evidence="2" id="KW-1133">Transmembrane helix</keyword>
<feature type="region of interest" description="Disordered" evidence="1">
    <location>
        <begin position="69"/>
        <end position="92"/>
    </location>
</feature>
<dbReference type="KEGG" id="app:CAP2UW1_4385"/>
<accession>C7RRB0</accession>
<feature type="transmembrane region" description="Helical" evidence="2">
    <location>
        <begin position="28"/>
        <end position="50"/>
    </location>
</feature>
<reference evidence="3" key="1">
    <citation type="submission" date="2009-08" db="EMBL/GenBank/DDBJ databases">
        <authorList>
            <consortium name="US DOE Joint Genome Institute"/>
            <person name="Lucas S."/>
            <person name="Copeland A."/>
            <person name="Lapidus A."/>
            <person name="Glavina del Rio T."/>
            <person name="Dalin E."/>
            <person name="Tice H."/>
            <person name="Bruce D."/>
            <person name="Barry K."/>
            <person name="Pitluck S."/>
            <person name="Lowry S."/>
            <person name="Larimer F."/>
            <person name="Land M."/>
            <person name="Hauser L."/>
            <person name="Kyrpides N."/>
            <person name="Ivanova N."/>
            <person name="McMahon K.D."/>
            <person name="Hugenholtz P."/>
        </authorList>
    </citation>
    <scope>NUCLEOTIDE SEQUENCE</scope>
    <source>
        <strain evidence="3">UW-1</strain>
    </source>
</reference>
<sequence length="205" mass="21605" precursor="true">MMLIVALTGLGGFLASFAMLRLGVQFMVLRYPLAVGAAYLVFLLLLWLWLRTKCDDYDIDDPGIDLGRGRSGGSSGEGGPSSGSSGSGDSSGLGEVAEALGGADELALPLIALALAAALLFAGGWIVYSAPLPFVELLVDGVLAASLYRRLTGAEPRHWLETAFRRTVWPFAATALLFCIAGVTLHHLAPEARSIGDVKQNWTAK</sequence>
<keyword evidence="2" id="KW-0472">Membrane</keyword>
<feature type="compositionally biased region" description="Gly residues" evidence="1">
    <location>
        <begin position="69"/>
        <end position="91"/>
    </location>
</feature>
<feature type="transmembrane region" description="Helical" evidence="2">
    <location>
        <begin position="106"/>
        <end position="128"/>
    </location>
</feature>
<organism evidence="3">
    <name type="scientific">Accumulibacter regalis</name>
    <dbReference type="NCBI Taxonomy" id="522306"/>
    <lineage>
        <taxon>Bacteria</taxon>
        <taxon>Pseudomonadati</taxon>
        <taxon>Pseudomonadota</taxon>
        <taxon>Betaproteobacteria</taxon>
        <taxon>Candidatus Accumulibacter</taxon>
    </lineage>
</organism>
<proteinExistence type="predicted"/>
<reference evidence="3" key="2">
    <citation type="submission" date="2009-09" db="EMBL/GenBank/DDBJ databases">
        <title>Complete sequence of chromosome of Candidatus Accumulibacter phosphatis clade IIA str. UW-1.</title>
        <authorList>
            <consortium name="US DOE Joint Genome Institute"/>
            <person name="Martin H.G."/>
            <person name="Ivanova N."/>
            <person name="Kunin V."/>
            <person name="Warnecke F."/>
            <person name="Barry K."/>
            <person name="He S."/>
            <person name="Salamov A."/>
            <person name="Szeto E."/>
            <person name="Dalin E."/>
            <person name="Pangilinan J.L."/>
            <person name="Lapidus A."/>
            <person name="Lowry S."/>
            <person name="Kyrpides N.C."/>
            <person name="McMahon K.D."/>
            <person name="Hugenholtz P."/>
        </authorList>
    </citation>
    <scope>NUCLEOTIDE SEQUENCE [LARGE SCALE GENOMIC DNA]</scope>
    <source>
        <strain evidence="3">UW-1</strain>
    </source>
</reference>
<name>C7RRB0_ACCRE</name>
<dbReference type="OrthoDB" id="8906049at2"/>
<gene>
    <name evidence="3" type="ordered locus">CAP2UW1_4385</name>
</gene>
<dbReference type="EMBL" id="CP001715">
    <property type="protein sequence ID" value="ACV37621.1"/>
    <property type="molecule type" value="Genomic_DNA"/>
</dbReference>
<dbReference type="AlphaFoldDB" id="C7RRB0"/>
<protein>
    <submittedName>
        <fullName evidence="3">Uncharacterized protein</fullName>
    </submittedName>
</protein>